<dbReference type="EMBL" id="FMUX01000009">
    <property type="protein sequence ID" value="SCY44602.1"/>
    <property type="molecule type" value="Genomic_DNA"/>
</dbReference>
<evidence type="ECO:0000313" key="2">
    <source>
        <dbReference type="Proteomes" id="UP000198870"/>
    </source>
</evidence>
<evidence type="ECO:0000313" key="1">
    <source>
        <dbReference type="EMBL" id="SCY44602.1"/>
    </source>
</evidence>
<dbReference type="Proteomes" id="UP000198870">
    <property type="component" value="Unassembled WGS sequence"/>
</dbReference>
<dbReference type="RefSeq" id="WP_092211171.1">
    <property type="nucleotide sequence ID" value="NZ_FMUX01000009.1"/>
</dbReference>
<reference evidence="1 2" key="1">
    <citation type="submission" date="2016-10" db="EMBL/GenBank/DDBJ databases">
        <authorList>
            <person name="de Groot N.N."/>
        </authorList>
    </citation>
    <scope>NUCLEOTIDE SEQUENCE [LARGE SCALE GENOMIC DNA]</scope>
    <source>
        <strain evidence="1 2">AA1</strain>
    </source>
</reference>
<proteinExistence type="predicted"/>
<keyword evidence="2" id="KW-1185">Reference proteome</keyword>
<accession>A0A1G5FZ39</accession>
<name>A0A1G5FZ39_9BACT</name>
<organism evidence="1 2">
    <name type="scientific">Desulfoluna spongiiphila</name>
    <dbReference type="NCBI Taxonomy" id="419481"/>
    <lineage>
        <taxon>Bacteria</taxon>
        <taxon>Pseudomonadati</taxon>
        <taxon>Thermodesulfobacteriota</taxon>
        <taxon>Desulfobacteria</taxon>
        <taxon>Desulfobacterales</taxon>
        <taxon>Desulfolunaceae</taxon>
        <taxon>Desulfoluna</taxon>
    </lineage>
</organism>
<protein>
    <submittedName>
        <fullName evidence="1">Uncharacterized protein</fullName>
    </submittedName>
</protein>
<dbReference type="STRING" id="419481.SAMN05216233_109104"/>
<dbReference type="AlphaFoldDB" id="A0A1G5FZ39"/>
<gene>
    <name evidence="1" type="ORF">SAMN05216233_109104</name>
</gene>
<sequence length="406" mass="43834">MPIAKTVALDFANNHGNSFYMGIRSVDFYKDGALLPLTESDYVAYATSTASTGGRYPKYAFDTSLSKVSVSTHTSWASNSNTYQATNQRLLCVFNNDIDFNEIKINNYHYSGVDTNIGVADTKIYYATTALTSSDTTYGANLDVLTLIYDGQILEHPETDTVSNQELTLISDDGTITFNVPVFTLAMALTVHIKAGAVFDDLRFTLNPKITAFVHDIEAWLAFIRSQNVAQVLYFCTITGAKNGLSDLVVPISSFQSRRKSGDPSYLQVVVPGVGFFEEISARLAGDIVLAMAYKLDGVIVFEEPIARVSLDSIDYYKGGKSQSVTLSGSQKSTYLSAKAVVLNHAVLSSVISGKNRIRTAVPDLYLNPGDTVNAAGQSFVAGTITTTVSMSATGRVASAMEVSEV</sequence>